<evidence type="ECO:0000313" key="3">
    <source>
        <dbReference type="EMBL" id="CAF1625515.1"/>
    </source>
</evidence>
<dbReference type="Proteomes" id="UP000663824">
    <property type="component" value="Unassembled WGS sequence"/>
</dbReference>
<keyword evidence="1" id="KW-0812">Transmembrane</keyword>
<dbReference type="OrthoDB" id="10051968at2759"/>
<dbReference type="Proteomes" id="UP000663856">
    <property type="component" value="Unassembled WGS sequence"/>
</dbReference>
<protein>
    <submittedName>
        <fullName evidence="3">Uncharacterized protein</fullName>
    </submittedName>
</protein>
<accession>A0A816CIX6</accession>
<organism evidence="3 7">
    <name type="scientific">Rotaria magnacalcarata</name>
    <dbReference type="NCBI Taxonomy" id="392030"/>
    <lineage>
        <taxon>Eukaryota</taxon>
        <taxon>Metazoa</taxon>
        <taxon>Spiralia</taxon>
        <taxon>Gnathifera</taxon>
        <taxon>Rotifera</taxon>
        <taxon>Eurotatoria</taxon>
        <taxon>Bdelloidea</taxon>
        <taxon>Philodinida</taxon>
        <taxon>Philodinidae</taxon>
        <taxon>Rotaria</taxon>
    </lineage>
</organism>
<feature type="transmembrane region" description="Helical" evidence="1">
    <location>
        <begin position="98"/>
        <end position="117"/>
    </location>
</feature>
<comment type="caution">
    <text evidence="3">The sequence shown here is derived from an EMBL/GenBank/DDBJ whole genome shotgun (WGS) entry which is preliminary data.</text>
</comment>
<dbReference type="EMBL" id="CAJNOW010007248">
    <property type="protein sequence ID" value="CAF1508767.1"/>
    <property type="molecule type" value="Genomic_DNA"/>
</dbReference>
<keyword evidence="1" id="KW-0472">Membrane</keyword>
<evidence type="ECO:0000313" key="2">
    <source>
        <dbReference type="EMBL" id="CAF1508767.1"/>
    </source>
</evidence>
<evidence type="ECO:0000313" key="6">
    <source>
        <dbReference type="EMBL" id="CAF4353182.1"/>
    </source>
</evidence>
<keyword evidence="1" id="KW-1133">Transmembrane helix</keyword>
<evidence type="ECO:0000313" key="5">
    <source>
        <dbReference type="EMBL" id="CAF2221411.1"/>
    </source>
</evidence>
<gene>
    <name evidence="3" type="ORF">CJN711_LOCUS38603</name>
    <name evidence="2" type="ORF">KQP761_LOCUS15041</name>
    <name evidence="5" type="ORF">MBJ925_LOCUS36399</name>
    <name evidence="6" type="ORF">SMN809_LOCUS28341</name>
    <name evidence="4" type="ORF">WKI299_LOCUS9597</name>
</gene>
<dbReference type="EMBL" id="CAJNOV010018903">
    <property type="protein sequence ID" value="CAF1625515.1"/>
    <property type="molecule type" value="Genomic_DNA"/>
</dbReference>
<proteinExistence type="predicted"/>
<dbReference type="Proteomes" id="UP000663855">
    <property type="component" value="Unassembled WGS sequence"/>
</dbReference>
<dbReference type="EMBL" id="CAJNRE010020082">
    <property type="protein sequence ID" value="CAF2221411.1"/>
    <property type="molecule type" value="Genomic_DNA"/>
</dbReference>
<dbReference type="Proteomes" id="UP000663834">
    <property type="component" value="Unassembled WGS sequence"/>
</dbReference>
<dbReference type="AlphaFoldDB" id="A0A816CIX6"/>
<dbReference type="Proteomes" id="UP000676336">
    <property type="component" value="Unassembled WGS sequence"/>
</dbReference>
<evidence type="ECO:0000313" key="7">
    <source>
        <dbReference type="Proteomes" id="UP000663855"/>
    </source>
</evidence>
<dbReference type="EMBL" id="CAJNRF010003165">
    <property type="protein sequence ID" value="CAF2047851.1"/>
    <property type="molecule type" value="Genomic_DNA"/>
</dbReference>
<reference evidence="3" key="1">
    <citation type="submission" date="2021-02" db="EMBL/GenBank/DDBJ databases">
        <authorList>
            <person name="Nowell W R."/>
        </authorList>
    </citation>
    <scope>NUCLEOTIDE SEQUENCE</scope>
</reference>
<feature type="transmembrane region" description="Helical" evidence="1">
    <location>
        <begin position="44"/>
        <end position="77"/>
    </location>
</feature>
<evidence type="ECO:0000313" key="4">
    <source>
        <dbReference type="EMBL" id="CAF2047851.1"/>
    </source>
</evidence>
<sequence length="126" mass="12938">MSIRPPTYRVARPYSARGPTFISRPPPPGGVGAGLGKGAGSGGIAGLIGGLACPILCLGCLSTLAVLGLFATMIGAAAYMNGIQRQLRKSIQGAGTMIELNIMVLFCALFCSIYILSKHRRGVAST</sequence>
<dbReference type="EMBL" id="CAJOBI010047136">
    <property type="protein sequence ID" value="CAF4353182.1"/>
    <property type="molecule type" value="Genomic_DNA"/>
</dbReference>
<name>A0A816CIX6_9BILA</name>
<evidence type="ECO:0000256" key="1">
    <source>
        <dbReference type="SAM" id="Phobius"/>
    </source>
</evidence>